<evidence type="ECO:0000256" key="2">
    <source>
        <dbReference type="ARBA" id="ARBA00023015"/>
    </source>
</evidence>
<evidence type="ECO:0000256" key="1">
    <source>
        <dbReference type="ARBA" id="ARBA00009437"/>
    </source>
</evidence>
<comment type="similarity">
    <text evidence="1">Belongs to the LysR transcriptional regulatory family.</text>
</comment>
<dbReference type="PANTHER" id="PTHR30419">
    <property type="entry name" value="HTH-TYPE TRANSCRIPTIONAL REGULATOR YBHD"/>
    <property type="match status" value="1"/>
</dbReference>
<dbReference type="PANTHER" id="PTHR30419:SF2">
    <property type="entry name" value="LYSR FAMILY TRANSCRIPTIONAL REGULATOR"/>
    <property type="match status" value="1"/>
</dbReference>
<keyword evidence="3" id="KW-0238">DNA-binding</keyword>
<keyword evidence="7" id="KW-1185">Reference proteome</keyword>
<dbReference type="InterPro" id="IPR050950">
    <property type="entry name" value="HTH-type_LysR_regulators"/>
</dbReference>
<dbReference type="SUPFAM" id="SSF53850">
    <property type="entry name" value="Periplasmic binding protein-like II"/>
    <property type="match status" value="1"/>
</dbReference>
<evidence type="ECO:0000313" key="7">
    <source>
        <dbReference type="Proteomes" id="UP000613011"/>
    </source>
</evidence>
<dbReference type="PROSITE" id="PS50931">
    <property type="entry name" value="HTH_LYSR"/>
    <property type="match status" value="1"/>
</dbReference>
<feature type="domain" description="HTH lysR-type" evidence="5">
    <location>
        <begin position="1"/>
        <end position="60"/>
    </location>
</feature>
<dbReference type="Pfam" id="PF00126">
    <property type="entry name" value="HTH_1"/>
    <property type="match status" value="1"/>
</dbReference>
<dbReference type="InterPro" id="IPR005119">
    <property type="entry name" value="LysR_subst-bd"/>
</dbReference>
<dbReference type="GO" id="GO:0005829">
    <property type="term" value="C:cytosol"/>
    <property type="evidence" value="ECO:0007669"/>
    <property type="project" value="TreeGrafter"/>
</dbReference>
<gene>
    <name evidence="6" type="ORF">JI739_02480</name>
</gene>
<dbReference type="InterPro" id="IPR000847">
    <property type="entry name" value="LysR_HTH_N"/>
</dbReference>
<dbReference type="EMBL" id="JAEQNA010000001">
    <property type="protein sequence ID" value="MBL0419204.1"/>
    <property type="molecule type" value="Genomic_DNA"/>
</dbReference>
<dbReference type="GO" id="GO:0003677">
    <property type="term" value="F:DNA binding"/>
    <property type="evidence" value="ECO:0007669"/>
    <property type="project" value="UniProtKB-KW"/>
</dbReference>
<comment type="caution">
    <text evidence="6">The sequence shown here is derived from an EMBL/GenBank/DDBJ whole genome shotgun (WGS) entry which is preliminary data.</text>
</comment>
<dbReference type="CDD" id="cd08421">
    <property type="entry name" value="PBP2_LTTR_like_1"/>
    <property type="match status" value="1"/>
</dbReference>
<dbReference type="GO" id="GO:0003700">
    <property type="term" value="F:DNA-binding transcription factor activity"/>
    <property type="evidence" value="ECO:0007669"/>
    <property type="project" value="InterPro"/>
</dbReference>
<dbReference type="RefSeq" id="WP_201682253.1">
    <property type="nucleotide sequence ID" value="NZ_JAEQNA010000001.1"/>
</dbReference>
<dbReference type="Gene3D" id="3.40.190.290">
    <property type="match status" value="1"/>
</dbReference>
<protein>
    <submittedName>
        <fullName evidence="6">LysR family transcriptional regulator</fullName>
    </submittedName>
</protein>
<evidence type="ECO:0000313" key="6">
    <source>
        <dbReference type="EMBL" id="MBL0419204.1"/>
    </source>
</evidence>
<evidence type="ECO:0000256" key="4">
    <source>
        <dbReference type="ARBA" id="ARBA00023163"/>
    </source>
</evidence>
<dbReference type="AlphaFoldDB" id="A0A936ZR83"/>
<dbReference type="InterPro" id="IPR036390">
    <property type="entry name" value="WH_DNA-bd_sf"/>
</dbReference>
<evidence type="ECO:0000259" key="5">
    <source>
        <dbReference type="PROSITE" id="PS50931"/>
    </source>
</evidence>
<proteinExistence type="inferred from homology"/>
<dbReference type="Proteomes" id="UP000613011">
    <property type="component" value="Unassembled WGS sequence"/>
</dbReference>
<dbReference type="Pfam" id="PF03466">
    <property type="entry name" value="LysR_substrate"/>
    <property type="match status" value="1"/>
</dbReference>
<dbReference type="SUPFAM" id="SSF46785">
    <property type="entry name" value="Winged helix' DNA-binding domain"/>
    <property type="match status" value="1"/>
</dbReference>
<dbReference type="InterPro" id="IPR036388">
    <property type="entry name" value="WH-like_DNA-bd_sf"/>
</dbReference>
<name>A0A936ZR83_9BURK</name>
<dbReference type="FunFam" id="1.10.10.10:FF:000001">
    <property type="entry name" value="LysR family transcriptional regulator"/>
    <property type="match status" value="1"/>
</dbReference>
<keyword evidence="2" id="KW-0805">Transcription regulation</keyword>
<dbReference type="Gene3D" id="1.10.10.10">
    <property type="entry name" value="Winged helix-like DNA-binding domain superfamily/Winged helix DNA-binding domain"/>
    <property type="match status" value="1"/>
</dbReference>
<reference evidence="6" key="1">
    <citation type="submission" date="2021-01" db="EMBL/GenBank/DDBJ databases">
        <title>Ramlibacter sp. strain AW1 16S ribosomal RNA gene Genome sequencing and assembly.</title>
        <authorList>
            <person name="Kang M."/>
        </authorList>
    </citation>
    <scope>NUCLEOTIDE SEQUENCE</scope>
    <source>
        <strain evidence="6">AW1</strain>
    </source>
</reference>
<sequence>MRFDIVDLRLFVAVASCGNLTRAAEGFPIAVAAASARIKALEESLGVLLLERSSRGVSLTPAGEMFLARALAILKETAGLREELTHLHRGASGLVRLAANTNAINEFLPQLLAGFLSLHPRVNIEMHEHTSQDIVNAVDRGDADIGIIAGRVSLHSLQSYPFRRDRLVAITAQNHKLLARGEVLRFYQLLDYEFIGLGDRASLQIWLAKQALLLGQNMRMRIQVNSFDAITRLVAAGVGVSVIPESTARRLQRQAPIEVIPLDEEWADRELKIVLRQLATLTPHARKLFDHLSAPPPAPHA</sequence>
<accession>A0A936ZR83</accession>
<organism evidence="6 7">
    <name type="scientific">Ramlibacter aurantiacus</name>
    <dbReference type="NCBI Taxonomy" id="2801330"/>
    <lineage>
        <taxon>Bacteria</taxon>
        <taxon>Pseudomonadati</taxon>
        <taxon>Pseudomonadota</taxon>
        <taxon>Betaproteobacteria</taxon>
        <taxon>Burkholderiales</taxon>
        <taxon>Comamonadaceae</taxon>
        <taxon>Ramlibacter</taxon>
    </lineage>
</organism>
<keyword evidence="4" id="KW-0804">Transcription</keyword>
<evidence type="ECO:0000256" key="3">
    <source>
        <dbReference type="ARBA" id="ARBA00023125"/>
    </source>
</evidence>